<dbReference type="FunFam" id="2.30.30.40:FF:000048">
    <property type="entry name" value="Chemotaxis protein CheA, putative"/>
    <property type="match status" value="1"/>
</dbReference>
<dbReference type="GO" id="GO:0005524">
    <property type="term" value="F:ATP binding"/>
    <property type="evidence" value="ECO:0007669"/>
    <property type="project" value="UniProtKB-KW"/>
</dbReference>
<evidence type="ECO:0000256" key="13">
    <source>
        <dbReference type="SAM" id="MobiDB-lite"/>
    </source>
</evidence>
<evidence type="ECO:0000256" key="10">
    <source>
        <dbReference type="ARBA" id="ARBA00023012"/>
    </source>
</evidence>
<evidence type="ECO:0000256" key="4">
    <source>
        <dbReference type="ARBA" id="ARBA00022500"/>
    </source>
</evidence>
<dbReference type="SMART" id="SM01231">
    <property type="entry name" value="H-kinase_dim"/>
    <property type="match status" value="1"/>
</dbReference>
<evidence type="ECO:0000256" key="1">
    <source>
        <dbReference type="ARBA" id="ARBA00000085"/>
    </source>
</evidence>
<dbReference type="Gene3D" id="3.30.565.10">
    <property type="entry name" value="Histidine kinase-like ATPase, C-terminal domain"/>
    <property type="match status" value="1"/>
</dbReference>
<dbReference type="EMBL" id="FTOA01000007">
    <property type="protein sequence ID" value="SIT11846.1"/>
    <property type="molecule type" value="Genomic_DNA"/>
</dbReference>
<evidence type="ECO:0000259" key="16">
    <source>
        <dbReference type="PROSITE" id="PS50894"/>
    </source>
</evidence>
<gene>
    <name evidence="17" type="ORF">SAMN05421779_10797</name>
</gene>
<evidence type="ECO:0000256" key="6">
    <source>
        <dbReference type="ARBA" id="ARBA00022679"/>
    </source>
</evidence>
<dbReference type="InterPro" id="IPR036061">
    <property type="entry name" value="CheW-like_dom_sf"/>
</dbReference>
<organism evidence="17 18">
    <name type="scientific">Insolitispirillum peregrinum</name>
    <dbReference type="NCBI Taxonomy" id="80876"/>
    <lineage>
        <taxon>Bacteria</taxon>
        <taxon>Pseudomonadati</taxon>
        <taxon>Pseudomonadota</taxon>
        <taxon>Alphaproteobacteria</taxon>
        <taxon>Rhodospirillales</taxon>
        <taxon>Novispirillaceae</taxon>
        <taxon>Insolitispirillum</taxon>
    </lineage>
</organism>
<evidence type="ECO:0000256" key="2">
    <source>
        <dbReference type="ARBA" id="ARBA00012438"/>
    </source>
</evidence>
<dbReference type="InterPro" id="IPR051315">
    <property type="entry name" value="Bact_Chemotaxis_CheA"/>
</dbReference>
<dbReference type="Pfam" id="PF01584">
    <property type="entry name" value="CheW"/>
    <property type="match status" value="1"/>
</dbReference>
<dbReference type="InterPro" id="IPR003594">
    <property type="entry name" value="HATPase_dom"/>
</dbReference>
<protein>
    <recommendedName>
        <fullName evidence="3">Chemotaxis protein CheA</fullName>
        <ecNumber evidence="2">2.7.13.3</ecNumber>
    </recommendedName>
</protein>
<evidence type="ECO:0000313" key="17">
    <source>
        <dbReference type="EMBL" id="SIT11846.1"/>
    </source>
</evidence>
<feature type="domain" description="Histidine kinase" evidence="14">
    <location>
        <begin position="289"/>
        <end position="560"/>
    </location>
</feature>
<dbReference type="AlphaFoldDB" id="A0A1N7PMQ9"/>
<dbReference type="Gene3D" id="1.10.287.560">
    <property type="entry name" value="Histidine kinase CheA-like, homodimeric domain"/>
    <property type="match status" value="1"/>
</dbReference>
<dbReference type="CDD" id="cd00088">
    <property type="entry name" value="HPT"/>
    <property type="match status" value="1"/>
</dbReference>
<dbReference type="PANTHER" id="PTHR43395">
    <property type="entry name" value="SENSOR HISTIDINE KINASE CHEA"/>
    <property type="match status" value="1"/>
</dbReference>
<proteinExistence type="predicted"/>
<dbReference type="PANTHER" id="PTHR43395:SF10">
    <property type="entry name" value="CHEMOTAXIS PROTEIN CHEA"/>
    <property type="match status" value="1"/>
</dbReference>
<comment type="catalytic activity">
    <reaction evidence="1">
        <text>ATP + protein L-histidine = ADP + protein N-phospho-L-histidine.</text>
        <dbReference type="EC" id="2.7.13.3"/>
    </reaction>
</comment>
<dbReference type="GO" id="GO:0005737">
    <property type="term" value="C:cytoplasm"/>
    <property type="evidence" value="ECO:0007669"/>
    <property type="project" value="InterPro"/>
</dbReference>
<dbReference type="Gene3D" id="1.20.120.160">
    <property type="entry name" value="HPT domain"/>
    <property type="match status" value="1"/>
</dbReference>
<dbReference type="SMART" id="SM00260">
    <property type="entry name" value="CheW"/>
    <property type="match status" value="1"/>
</dbReference>
<dbReference type="Pfam" id="PF02518">
    <property type="entry name" value="HATPase_c"/>
    <property type="match status" value="1"/>
</dbReference>
<accession>A0A1N7PMQ9</accession>
<dbReference type="SUPFAM" id="SSF47384">
    <property type="entry name" value="Homodimeric domain of signal transducing histidine kinase"/>
    <property type="match status" value="1"/>
</dbReference>
<keyword evidence="6" id="KW-0808">Transferase</keyword>
<dbReference type="Proteomes" id="UP000185678">
    <property type="component" value="Unassembled WGS sequence"/>
</dbReference>
<evidence type="ECO:0000256" key="12">
    <source>
        <dbReference type="PROSITE-ProRule" id="PRU00110"/>
    </source>
</evidence>
<feature type="domain" description="CheW-like" evidence="15">
    <location>
        <begin position="562"/>
        <end position="698"/>
    </location>
</feature>
<dbReference type="InterPro" id="IPR005467">
    <property type="entry name" value="His_kinase_dom"/>
</dbReference>
<dbReference type="CDD" id="cd16916">
    <property type="entry name" value="HATPase_CheA-like"/>
    <property type="match status" value="1"/>
</dbReference>
<dbReference type="InterPro" id="IPR036641">
    <property type="entry name" value="HPT_dom_sf"/>
</dbReference>
<dbReference type="OrthoDB" id="9803176at2"/>
<dbReference type="Pfam" id="PF01627">
    <property type="entry name" value="Hpt"/>
    <property type="match status" value="1"/>
</dbReference>
<dbReference type="RefSeq" id="WP_076401698.1">
    <property type="nucleotide sequence ID" value="NZ_FTOA01000007.1"/>
</dbReference>
<evidence type="ECO:0000256" key="7">
    <source>
        <dbReference type="ARBA" id="ARBA00022741"/>
    </source>
</evidence>
<evidence type="ECO:0000256" key="5">
    <source>
        <dbReference type="ARBA" id="ARBA00022553"/>
    </source>
</evidence>
<evidence type="ECO:0000259" key="15">
    <source>
        <dbReference type="PROSITE" id="PS50851"/>
    </source>
</evidence>
<comment type="function">
    <text evidence="11">Involved in the transmission of sensory signals from the chemoreceptors to the flagellar motors. CheA is autophosphorylated; it can transfer its phosphate group to either CheB or CheY.</text>
</comment>
<feature type="modified residue" description="Phosphohistidine" evidence="12">
    <location>
        <position position="50"/>
    </location>
</feature>
<dbReference type="EC" id="2.7.13.3" evidence="2"/>
<dbReference type="SMART" id="SM00073">
    <property type="entry name" value="HPT"/>
    <property type="match status" value="1"/>
</dbReference>
<evidence type="ECO:0000256" key="9">
    <source>
        <dbReference type="ARBA" id="ARBA00022840"/>
    </source>
</evidence>
<dbReference type="InterPro" id="IPR036097">
    <property type="entry name" value="HisK_dim/P_sf"/>
</dbReference>
<dbReference type="PROSITE" id="PS50109">
    <property type="entry name" value="HIS_KIN"/>
    <property type="match status" value="1"/>
</dbReference>
<dbReference type="Gene3D" id="2.30.30.40">
    <property type="entry name" value="SH3 Domains"/>
    <property type="match status" value="1"/>
</dbReference>
<feature type="domain" description="HPt" evidence="16">
    <location>
        <begin position="1"/>
        <end position="107"/>
    </location>
</feature>
<dbReference type="SUPFAM" id="SSF55874">
    <property type="entry name" value="ATPase domain of HSP90 chaperone/DNA topoisomerase II/histidine kinase"/>
    <property type="match status" value="1"/>
</dbReference>
<dbReference type="GO" id="GO:0006935">
    <property type="term" value="P:chemotaxis"/>
    <property type="evidence" value="ECO:0007669"/>
    <property type="project" value="UniProtKB-KW"/>
</dbReference>
<evidence type="ECO:0000256" key="11">
    <source>
        <dbReference type="ARBA" id="ARBA00035100"/>
    </source>
</evidence>
<dbReference type="GO" id="GO:0000155">
    <property type="term" value="F:phosphorelay sensor kinase activity"/>
    <property type="evidence" value="ECO:0007669"/>
    <property type="project" value="InterPro"/>
</dbReference>
<dbReference type="PROSITE" id="PS50894">
    <property type="entry name" value="HPT"/>
    <property type="match status" value="1"/>
</dbReference>
<feature type="region of interest" description="Disordered" evidence="13">
    <location>
        <begin position="272"/>
        <end position="296"/>
    </location>
</feature>
<dbReference type="CDD" id="cd00731">
    <property type="entry name" value="CheA_reg"/>
    <property type="match status" value="1"/>
</dbReference>
<name>A0A1N7PMQ9_9PROT</name>
<dbReference type="Pfam" id="PF02895">
    <property type="entry name" value="H-kinase_dim"/>
    <property type="match status" value="1"/>
</dbReference>
<dbReference type="InterPro" id="IPR036890">
    <property type="entry name" value="HATPase_C_sf"/>
</dbReference>
<evidence type="ECO:0000256" key="8">
    <source>
        <dbReference type="ARBA" id="ARBA00022777"/>
    </source>
</evidence>
<dbReference type="SUPFAM" id="SSF47226">
    <property type="entry name" value="Histidine-containing phosphotransfer domain, HPT domain"/>
    <property type="match status" value="1"/>
</dbReference>
<feature type="compositionally biased region" description="Pro residues" evidence="13">
    <location>
        <begin position="284"/>
        <end position="296"/>
    </location>
</feature>
<evidence type="ECO:0000259" key="14">
    <source>
        <dbReference type="PROSITE" id="PS50109"/>
    </source>
</evidence>
<reference evidence="17 18" key="1">
    <citation type="submission" date="2017-01" db="EMBL/GenBank/DDBJ databases">
        <authorList>
            <person name="Mah S.A."/>
            <person name="Swanson W.J."/>
            <person name="Moy G.W."/>
            <person name="Vacquier V.D."/>
        </authorList>
    </citation>
    <scope>NUCLEOTIDE SEQUENCE [LARGE SCALE GENOMIC DNA]</scope>
    <source>
        <strain evidence="17 18">DSM 11589</strain>
    </source>
</reference>
<keyword evidence="9" id="KW-0067">ATP-binding</keyword>
<keyword evidence="5 12" id="KW-0597">Phosphoprotein</keyword>
<dbReference type="InterPro" id="IPR004105">
    <property type="entry name" value="CheA-like_dim"/>
</dbReference>
<dbReference type="PRINTS" id="PR00344">
    <property type="entry name" value="BCTRLSENSOR"/>
</dbReference>
<dbReference type="InterPro" id="IPR002545">
    <property type="entry name" value="CheW-lke_dom"/>
</dbReference>
<sequence length="709" mass="75173">MSELDRLRRTFFDECEELLASLQDSVTALAAPDAGGQHAAAVAAAFRAAHSIKGGAGAFGSGILVEVAHLTETVLDAIRSGRMAPSDALVGTLLRAGDALADCVSADRDGVPPPENPPVLAELRRLLGTPADSTPPAAPANTLPDFPVIRADTAPVPPAPPAAPPPRVWTIDFAPNAKALAAGHQPLLVLRALKALGPLQTVCDSSHIPPLDALELTESYLRWTLSLTTDIAPEVVAEPFAFVAPLCPPQITANDGSRIGFDPLGVGSLLTTDSPAPVQEVDPTPLPEPVSPETDPPLDPVRPWAGPQQAASSIRVDVERIDRLVNMVGELVITQAMLAQQAQGLAEDRFPMLFQGLEDLASHTRELQESVMAIRAQPVKSAFARLPRLVRETAQALGKRARLILIGEETEVDKSVVEGLSDPLMHLIRNAIDHGIEPPEERRAAGKPEDGTITVLAEHRSGRIVIQVSDDGAGINLAAIKRKAIEQGLLPRGADPSDDELYELMFHPGFSTVELISNISGRGVGMDVVRANVNALGGRILVRSYKGRGTAFALTLPLTLAVMDGMLLQAGDETYVLPIANILESLQPAADAIHHLVGRGPVLSVRGQYTPMVDLARMFGHRSDPCDPTRALVVLCEAEDGGKVALVVDSLIGQQQVVIKSLERNYGHCEGISAATILGDGRVALILDVAGLRLLAARRHRREGDDPHG</sequence>
<keyword evidence="7" id="KW-0547">Nucleotide-binding</keyword>
<dbReference type="SMART" id="SM00387">
    <property type="entry name" value="HATPase_c"/>
    <property type="match status" value="1"/>
</dbReference>
<dbReference type="InterPro" id="IPR037006">
    <property type="entry name" value="CheA-like_homodim_sf"/>
</dbReference>
<keyword evidence="18" id="KW-1185">Reference proteome</keyword>
<evidence type="ECO:0000313" key="18">
    <source>
        <dbReference type="Proteomes" id="UP000185678"/>
    </source>
</evidence>
<dbReference type="PROSITE" id="PS50851">
    <property type="entry name" value="CHEW"/>
    <property type="match status" value="1"/>
</dbReference>
<dbReference type="InterPro" id="IPR008207">
    <property type="entry name" value="Sig_transdc_His_kin_Hpt_dom"/>
</dbReference>
<keyword evidence="4" id="KW-0145">Chemotaxis</keyword>
<dbReference type="InterPro" id="IPR004358">
    <property type="entry name" value="Sig_transdc_His_kin-like_C"/>
</dbReference>
<keyword evidence="8 17" id="KW-0418">Kinase</keyword>
<dbReference type="FunFam" id="3.30.565.10:FF:000016">
    <property type="entry name" value="Chemotaxis protein CheA, putative"/>
    <property type="match status" value="1"/>
</dbReference>
<dbReference type="STRING" id="80876.SAMN05421779_10797"/>
<dbReference type="SUPFAM" id="SSF50341">
    <property type="entry name" value="CheW-like"/>
    <property type="match status" value="1"/>
</dbReference>
<keyword evidence="10" id="KW-0902">Two-component regulatory system</keyword>
<evidence type="ECO:0000256" key="3">
    <source>
        <dbReference type="ARBA" id="ARBA00021495"/>
    </source>
</evidence>